<dbReference type="AlphaFoldDB" id="A0A2C9D6A6"/>
<keyword evidence="2" id="KW-1185">Reference proteome</keyword>
<reference evidence="2" key="1">
    <citation type="submission" date="2017-09" db="EMBL/GenBank/DDBJ databases">
        <title>Genome sequence of Nannocystis excedens DSM 71.</title>
        <authorList>
            <person name="Blom J."/>
        </authorList>
    </citation>
    <scope>NUCLEOTIDE SEQUENCE [LARGE SCALE GENOMIC DNA]</scope>
    <source>
        <strain evidence="2">type strain: E19</strain>
    </source>
</reference>
<dbReference type="InterPro" id="IPR038084">
    <property type="entry name" value="PduO/GlcC-like_sf"/>
</dbReference>
<dbReference type="Gene3D" id="3.30.450.150">
    <property type="entry name" value="Haem-degrading domain"/>
    <property type="match status" value="1"/>
</dbReference>
<name>A0A2C9D6A6_9HYPH</name>
<dbReference type="PANTHER" id="PTHR28255">
    <property type="match status" value="1"/>
</dbReference>
<evidence type="ECO:0000313" key="1">
    <source>
        <dbReference type="EMBL" id="SON55271.1"/>
    </source>
</evidence>
<evidence type="ECO:0000313" key="2">
    <source>
        <dbReference type="Proteomes" id="UP000223606"/>
    </source>
</evidence>
<sequence length="157" mass="16500">MATALSIKDLEQQEADLVFKTFDEDTAIMIGMALVEAGKANKAPIVIDIRTPDRTLFHAALAGSAPDNDQWALRKSNFALRMHCSSMLGGRRLKEAGKTVGPELGLDLITYAAHGGSVPIRVAGVGVIGAITVSGLASAEDHSMVVAAMTAVLETLR</sequence>
<gene>
    <name evidence="1" type="ORF">HDIA_1730</name>
</gene>
<dbReference type="InterPro" id="IPR005624">
    <property type="entry name" value="PduO/GlcC-like"/>
</dbReference>
<dbReference type="KEGG" id="hdi:HDIA_1730"/>
<accession>A0A2C9D6A6</accession>
<dbReference type="EMBL" id="LT960614">
    <property type="protein sequence ID" value="SON55271.1"/>
    <property type="molecule type" value="Genomic_DNA"/>
</dbReference>
<dbReference type="RefSeq" id="WP_197708116.1">
    <property type="nucleotide sequence ID" value="NZ_LT960614.1"/>
</dbReference>
<organism evidence="1 2">
    <name type="scientific">Hartmannibacter diazotrophicus</name>
    <dbReference type="NCBI Taxonomy" id="1482074"/>
    <lineage>
        <taxon>Bacteria</taxon>
        <taxon>Pseudomonadati</taxon>
        <taxon>Pseudomonadota</taxon>
        <taxon>Alphaproteobacteria</taxon>
        <taxon>Hyphomicrobiales</taxon>
        <taxon>Pleomorphomonadaceae</taxon>
        <taxon>Hartmannibacter</taxon>
    </lineage>
</organism>
<dbReference type="InterPro" id="IPR010371">
    <property type="entry name" value="YBR137W-like"/>
</dbReference>
<dbReference type="NCBIfam" id="NF002696">
    <property type="entry name" value="PRK02487.1-5"/>
    <property type="match status" value="1"/>
</dbReference>
<dbReference type="SUPFAM" id="SSF143744">
    <property type="entry name" value="GlcG-like"/>
    <property type="match status" value="1"/>
</dbReference>
<protein>
    <submittedName>
        <fullName evidence="1">Uncharacterized protein</fullName>
    </submittedName>
</protein>
<proteinExistence type="predicted"/>
<dbReference type="Proteomes" id="UP000223606">
    <property type="component" value="Chromosome 1"/>
</dbReference>
<dbReference type="PIRSF" id="PIRSF008757">
    <property type="entry name" value="UCP008757"/>
    <property type="match status" value="1"/>
</dbReference>
<dbReference type="Pfam" id="PF03928">
    <property type="entry name" value="HbpS-like"/>
    <property type="match status" value="1"/>
</dbReference>
<dbReference type="PANTHER" id="PTHR28255:SF1">
    <property type="entry name" value="UPF0303 PROTEIN YBR137W"/>
    <property type="match status" value="1"/>
</dbReference>